<name>X1G1S8_9ZZZZ</name>
<dbReference type="InterPro" id="IPR013096">
    <property type="entry name" value="Cupin_2"/>
</dbReference>
<proteinExistence type="predicted"/>
<dbReference type="AlphaFoldDB" id="X1G1S8"/>
<dbReference type="EMBL" id="BARU01005604">
    <property type="protein sequence ID" value="GAH38765.1"/>
    <property type="molecule type" value="Genomic_DNA"/>
</dbReference>
<evidence type="ECO:0000313" key="2">
    <source>
        <dbReference type="EMBL" id="GAH38765.1"/>
    </source>
</evidence>
<protein>
    <recommendedName>
        <fullName evidence="1">Cupin type-2 domain-containing protein</fullName>
    </recommendedName>
</protein>
<evidence type="ECO:0000259" key="1">
    <source>
        <dbReference type="Pfam" id="PF07883"/>
    </source>
</evidence>
<dbReference type="Pfam" id="PF07883">
    <property type="entry name" value="Cupin_2"/>
    <property type="match status" value="1"/>
</dbReference>
<reference evidence="2" key="1">
    <citation type="journal article" date="2014" name="Front. Microbiol.">
        <title>High frequency of phylogenetically diverse reductive dehalogenase-homologous genes in deep subseafloor sedimentary metagenomes.</title>
        <authorList>
            <person name="Kawai M."/>
            <person name="Futagami T."/>
            <person name="Toyoda A."/>
            <person name="Takaki Y."/>
            <person name="Nishi S."/>
            <person name="Hori S."/>
            <person name="Arai W."/>
            <person name="Tsubouchi T."/>
            <person name="Morono Y."/>
            <person name="Uchiyama I."/>
            <person name="Ito T."/>
            <person name="Fujiyama A."/>
            <person name="Inagaki F."/>
            <person name="Takami H."/>
        </authorList>
    </citation>
    <scope>NUCLEOTIDE SEQUENCE</scope>
    <source>
        <strain evidence="2">Expedition CK06-06</strain>
    </source>
</reference>
<feature type="non-terminal residue" evidence="2">
    <location>
        <position position="1"/>
    </location>
</feature>
<feature type="domain" description="Cupin type-2" evidence="1">
    <location>
        <begin position="1"/>
        <end position="48"/>
    </location>
</feature>
<dbReference type="SUPFAM" id="SSF51182">
    <property type="entry name" value="RmlC-like cupins"/>
    <property type="match status" value="1"/>
</dbReference>
<sequence length="59" mass="6536">YFVVSGEGLMKIGKEEFPIKAGDAFYVPPGEYHTTYQKGNLPLTVVWVTCHLTNDGSET</sequence>
<organism evidence="2">
    <name type="scientific">marine sediment metagenome</name>
    <dbReference type="NCBI Taxonomy" id="412755"/>
    <lineage>
        <taxon>unclassified sequences</taxon>
        <taxon>metagenomes</taxon>
        <taxon>ecological metagenomes</taxon>
    </lineage>
</organism>
<comment type="caution">
    <text evidence="2">The sequence shown here is derived from an EMBL/GenBank/DDBJ whole genome shotgun (WGS) entry which is preliminary data.</text>
</comment>
<gene>
    <name evidence="2" type="ORF">S03H2_10942</name>
</gene>
<dbReference type="Gene3D" id="2.60.120.10">
    <property type="entry name" value="Jelly Rolls"/>
    <property type="match status" value="1"/>
</dbReference>
<dbReference type="InterPro" id="IPR014710">
    <property type="entry name" value="RmlC-like_jellyroll"/>
</dbReference>
<dbReference type="InterPro" id="IPR011051">
    <property type="entry name" value="RmlC_Cupin_sf"/>
</dbReference>
<accession>X1G1S8</accession>